<reference evidence="1" key="1">
    <citation type="submission" date="2017-07" db="EMBL/GenBank/DDBJ databases">
        <authorList>
            <person name="Mikheyev A."/>
            <person name="Grau M."/>
        </authorList>
    </citation>
    <scope>NUCLEOTIDE SEQUENCE</scope>
    <source>
        <tissue evidence="1">Venom_gland</tissue>
    </source>
</reference>
<reference evidence="1" key="2">
    <citation type="submission" date="2017-11" db="EMBL/GenBank/DDBJ databases">
        <title>Coralsnake Venomics: Analyses of Venom Gland Transcriptomes and Proteomes of Six Brazilian Taxa.</title>
        <authorList>
            <person name="Aird S.D."/>
            <person name="Jorge da Silva N."/>
            <person name="Qiu L."/>
            <person name="Villar-Briones A."/>
            <person name="Aparecida-Saddi V."/>
            <person name="Campos-Telles M.P."/>
            <person name="Grau M."/>
            <person name="Mikheyev A.S."/>
        </authorList>
    </citation>
    <scope>NUCLEOTIDE SEQUENCE</scope>
    <source>
        <tissue evidence="1">Venom_gland</tissue>
    </source>
</reference>
<name>A0A2D4MTU6_9SAUR</name>
<protein>
    <submittedName>
        <fullName evidence="1">Uncharacterized protein</fullName>
    </submittedName>
</protein>
<organism evidence="1">
    <name type="scientific">Micrurus spixii</name>
    <name type="common">Amazon coral snake</name>
    <dbReference type="NCBI Taxonomy" id="129469"/>
    <lineage>
        <taxon>Eukaryota</taxon>
        <taxon>Metazoa</taxon>
        <taxon>Chordata</taxon>
        <taxon>Craniata</taxon>
        <taxon>Vertebrata</taxon>
        <taxon>Euteleostomi</taxon>
        <taxon>Lepidosauria</taxon>
        <taxon>Squamata</taxon>
        <taxon>Bifurcata</taxon>
        <taxon>Unidentata</taxon>
        <taxon>Episquamata</taxon>
        <taxon>Toxicofera</taxon>
        <taxon>Serpentes</taxon>
        <taxon>Colubroidea</taxon>
        <taxon>Elapidae</taxon>
        <taxon>Elapinae</taxon>
        <taxon>Micrurus</taxon>
    </lineage>
</organism>
<dbReference type="EMBL" id="IACM01128455">
    <property type="protein sequence ID" value="LAB36834.1"/>
    <property type="molecule type" value="Transcribed_RNA"/>
</dbReference>
<accession>A0A2D4MTU6</accession>
<proteinExistence type="predicted"/>
<dbReference type="AlphaFoldDB" id="A0A2D4MTU6"/>
<evidence type="ECO:0000313" key="1">
    <source>
        <dbReference type="EMBL" id="LAB36834.1"/>
    </source>
</evidence>
<sequence length="100" mass="12043">MSKRKRKEKRKKPNPNRASWRSYLQWENLDCWMPRVGTSLSWPFHYRIDTPWKLDCCIIRTLFHKTIKAELLKLNLNNLNCNVFDGMTETTQSNSQHSFI</sequence>